<evidence type="ECO:0000256" key="1">
    <source>
        <dbReference type="SAM" id="MobiDB-lite"/>
    </source>
</evidence>
<dbReference type="OrthoDB" id="10023911at2759"/>
<gene>
    <name evidence="2" type="ORF">BSL78_21171</name>
</gene>
<comment type="caution">
    <text evidence="2">The sequence shown here is derived from an EMBL/GenBank/DDBJ whole genome shotgun (WGS) entry which is preliminary data.</text>
</comment>
<evidence type="ECO:0000313" key="3">
    <source>
        <dbReference type="Proteomes" id="UP000230750"/>
    </source>
</evidence>
<organism evidence="2 3">
    <name type="scientific">Stichopus japonicus</name>
    <name type="common">Sea cucumber</name>
    <dbReference type="NCBI Taxonomy" id="307972"/>
    <lineage>
        <taxon>Eukaryota</taxon>
        <taxon>Metazoa</taxon>
        <taxon>Echinodermata</taxon>
        <taxon>Eleutherozoa</taxon>
        <taxon>Echinozoa</taxon>
        <taxon>Holothuroidea</taxon>
        <taxon>Aspidochirotacea</taxon>
        <taxon>Aspidochirotida</taxon>
        <taxon>Stichopodidae</taxon>
        <taxon>Apostichopus</taxon>
    </lineage>
</organism>
<evidence type="ECO:0000313" key="2">
    <source>
        <dbReference type="EMBL" id="PIK41982.1"/>
    </source>
</evidence>
<name>A0A2G8K1V3_STIJA</name>
<keyword evidence="3" id="KW-1185">Reference proteome</keyword>
<dbReference type="InterPro" id="IPR008996">
    <property type="entry name" value="IL1/FGF"/>
</dbReference>
<reference evidence="2 3" key="1">
    <citation type="journal article" date="2017" name="PLoS Biol.">
        <title>The sea cucumber genome provides insights into morphological evolution and visceral regeneration.</title>
        <authorList>
            <person name="Zhang X."/>
            <person name="Sun L."/>
            <person name="Yuan J."/>
            <person name="Sun Y."/>
            <person name="Gao Y."/>
            <person name="Zhang L."/>
            <person name="Li S."/>
            <person name="Dai H."/>
            <person name="Hamel J.F."/>
            <person name="Liu C."/>
            <person name="Yu Y."/>
            <person name="Liu S."/>
            <person name="Lin W."/>
            <person name="Guo K."/>
            <person name="Jin S."/>
            <person name="Xu P."/>
            <person name="Storey K.B."/>
            <person name="Huan P."/>
            <person name="Zhang T."/>
            <person name="Zhou Y."/>
            <person name="Zhang J."/>
            <person name="Lin C."/>
            <person name="Li X."/>
            <person name="Xing L."/>
            <person name="Huo D."/>
            <person name="Sun M."/>
            <person name="Wang L."/>
            <person name="Mercier A."/>
            <person name="Li F."/>
            <person name="Yang H."/>
            <person name="Xiang J."/>
        </authorList>
    </citation>
    <scope>NUCLEOTIDE SEQUENCE [LARGE SCALE GENOMIC DNA]</scope>
    <source>
        <strain evidence="2">Shaxun</strain>
        <tissue evidence="2">Muscle</tissue>
    </source>
</reference>
<dbReference type="EMBL" id="MRZV01000971">
    <property type="protein sequence ID" value="PIK41982.1"/>
    <property type="molecule type" value="Genomic_DNA"/>
</dbReference>
<dbReference type="AlphaFoldDB" id="A0A2G8K1V3"/>
<dbReference type="Gene3D" id="2.80.10.50">
    <property type="match status" value="1"/>
</dbReference>
<protein>
    <submittedName>
        <fullName evidence="2">Putative AT-rich interactive domain-containing protein 1A-like</fullName>
    </submittedName>
</protein>
<feature type="region of interest" description="Disordered" evidence="1">
    <location>
        <begin position="1"/>
        <end position="84"/>
    </location>
</feature>
<feature type="compositionally biased region" description="Pro residues" evidence="1">
    <location>
        <begin position="45"/>
        <end position="67"/>
    </location>
</feature>
<sequence length="300" mass="32209">MIITSYHQHNVRQNVPTTACTTPTTGVPTASSTSIPTSPPQGYQQPPPHGYPQPPQQGYPNQPPPYAPGYGQQPAYPAQPYQAAAPAPGQTVIIHHQTTHPVRPVVQPTRNASATLGGLFSGAAKVAKGIGNTVQKELDIHATSPTLRQFGTNAILQFISRSNNMCLRTLPNGGLDCMGNPAANDPYTHYKVQNHGNNIVTMNTMGNPTFYISIDKMGNALGNGPGGYESKLRLHETFKGFITFESLSNANSHLATLPNGQMKPSRGTGKDQDSQFSIRVIVPAVAPVQQVYQQTTIIHK</sequence>
<proteinExistence type="predicted"/>
<dbReference type="SUPFAM" id="SSF50353">
    <property type="entry name" value="Cytokine"/>
    <property type="match status" value="1"/>
</dbReference>
<feature type="compositionally biased region" description="Low complexity" evidence="1">
    <location>
        <begin position="15"/>
        <end position="44"/>
    </location>
</feature>
<feature type="compositionally biased region" description="Low complexity" evidence="1">
    <location>
        <begin position="68"/>
        <end position="84"/>
    </location>
</feature>
<feature type="compositionally biased region" description="Polar residues" evidence="1">
    <location>
        <begin position="1"/>
        <end position="14"/>
    </location>
</feature>
<accession>A0A2G8K1V3</accession>
<dbReference type="Proteomes" id="UP000230750">
    <property type="component" value="Unassembled WGS sequence"/>
</dbReference>